<dbReference type="EMBL" id="JAAQHG020000028">
    <property type="protein sequence ID" value="KAL1584105.1"/>
    <property type="molecule type" value="Genomic_DNA"/>
</dbReference>
<keyword evidence="4 6" id="KW-0472">Membrane</keyword>
<dbReference type="GO" id="GO:0016020">
    <property type="term" value="C:membrane"/>
    <property type="evidence" value="ECO:0007669"/>
    <property type="project" value="UniProtKB-SubCell"/>
</dbReference>
<feature type="transmembrane region" description="Helical" evidence="6">
    <location>
        <begin position="456"/>
        <end position="477"/>
    </location>
</feature>
<proteinExistence type="predicted"/>
<keyword evidence="8" id="KW-1185">Reference proteome</keyword>
<dbReference type="GeneID" id="96008740"/>
<evidence type="ECO:0000256" key="3">
    <source>
        <dbReference type="ARBA" id="ARBA00022989"/>
    </source>
</evidence>
<dbReference type="InterPro" id="IPR002523">
    <property type="entry name" value="MgTranspt_CorA/ZnTranspt_ZntB"/>
</dbReference>
<dbReference type="AlphaFoldDB" id="A0AB34KKL5"/>
<accession>A0AB34KKL5</accession>
<dbReference type="Proteomes" id="UP000803884">
    <property type="component" value="Unassembled WGS sequence"/>
</dbReference>
<dbReference type="InterPro" id="IPR045863">
    <property type="entry name" value="CorA_TM1_TM2"/>
</dbReference>
<dbReference type="SUPFAM" id="SSF144083">
    <property type="entry name" value="Magnesium transport protein CorA, transmembrane region"/>
    <property type="match status" value="1"/>
</dbReference>
<feature type="region of interest" description="Disordered" evidence="5">
    <location>
        <begin position="1"/>
        <end position="32"/>
    </location>
</feature>
<evidence type="ECO:0000313" key="7">
    <source>
        <dbReference type="EMBL" id="KAL1584105.1"/>
    </source>
</evidence>
<evidence type="ECO:0000256" key="5">
    <source>
        <dbReference type="SAM" id="MobiDB-lite"/>
    </source>
</evidence>
<feature type="region of interest" description="Disordered" evidence="5">
    <location>
        <begin position="575"/>
        <end position="594"/>
    </location>
</feature>
<keyword evidence="3 6" id="KW-1133">Transmembrane helix</keyword>
<feature type="transmembrane region" description="Helical" evidence="6">
    <location>
        <begin position="489"/>
        <end position="509"/>
    </location>
</feature>
<name>A0AB34KKL5_9PEZI</name>
<comment type="subcellular location">
    <subcellularLocation>
        <location evidence="1">Membrane</location>
        <topology evidence="1">Multi-pass membrane protein</topology>
    </subcellularLocation>
</comment>
<dbReference type="GO" id="GO:0046873">
    <property type="term" value="F:metal ion transmembrane transporter activity"/>
    <property type="evidence" value="ECO:0007669"/>
    <property type="project" value="InterPro"/>
</dbReference>
<dbReference type="Gene3D" id="1.20.58.340">
    <property type="entry name" value="Magnesium transport protein CorA, transmembrane region"/>
    <property type="match status" value="1"/>
</dbReference>
<feature type="compositionally biased region" description="Low complexity" evidence="5">
    <location>
        <begin position="10"/>
        <end position="19"/>
    </location>
</feature>
<keyword evidence="2 6" id="KW-0812">Transmembrane</keyword>
<comment type="caution">
    <text evidence="7">The sequence shown here is derived from an EMBL/GenBank/DDBJ whole genome shotgun (WGS) entry which is preliminary data.</text>
</comment>
<gene>
    <name evidence="7" type="ORF">WHR41_07297</name>
</gene>
<evidence type="ECO:0000256" key="1">
    <source>
        <dbReference type="ARBA" id="ARBA00004141"/>
    </source>
</evidence>
<sequence length="594" mass="66825">MSDADLDPQAESAENAANAGNVPKDAAQPTPDARGFFERLRDVVGEERFKDFEYATFRKQRSRVRICGDQGTQILVSGGLVSGEFESMDWLTSGVLRESTSTVTGRPERAVIIVEDIGHRWIEKLDAAFGIDPLFVLAYARGIRDGPQRMETKLRERSHPLMVNGNSFSDNIKGHWAMFQLSTLIEHSDWRELEVTRAKDPWWFYRALTDEWRDRCEIMLTLGCCQLDKNTYLLASDSPPDSRFPRNIDLLRPAGRIRSLDYEMPWCLRQFPQGAWFDTLNCLTEAFNPTIAGEFYGLTFDLIFGVNFTKTPQKLKGTLWENERQVEYRLRILAQLLWPLAWRQNVSALRDKLEAQRYAALLSPSGSSYRPLITLRRAVADTRAAIVNVKGSIASLTEETIQAIQTDPKMTLSGVYESLLTEIDNINGELNDDIQLIIGAVTIQDSEAMKLQAERATLLTLLAAIYLPLTLVTGIFGMNTQEINGASPSFKACVQALVVVAVATGIFVLSHSRLRHWQKTQEQRRREKEVAERKDLKALFERASSDGTHKGNSISKMGKAVEIIRKGWEAPKAAVSKVVKRKRRASPGASLELG</sequence>
<dbReference type="Pfam" id="PF01544">
    <property type="entry name" value="CorA"/>
    <property type="match status" value="1"/>
</dbReference>
<dbReference type="RefSeq" id="XP_069227211.1">
    <property type="nucleotide sequence ID" value="XM_069375902.1"/>
</dbReference>
<protein>
    <submittedName>
        <fullName evidence="7">Uncharacterized protein</fullName>
    </submittedName>
</protein>
<evidence type="ECO:0000313" key="8">
    <source>
        <dbReference type="Proteomes" id="UP000803884"/>
    </source>
</evidence>
<reference evidence="7 8" key="1">
    <citation type="journal article" date="2020" name="Microbiol. Resour. Announc.">
        <title>Draft Genome Sequence of a Cladosporium Species Isolated from the Mesophotic Ascidian Didemnum maculosum.</title>
        <authorList>
            <person name="Gioti A."/>
            <person name="Siaperas R."/>
            <person name="Nikolaivits E."/>
            <person name="Le Goff G."/>
            <person name="Ouazzani J."/>
            <person name="Kotoulas G."/>
            <person name="Topakas E."/>
        </authorList>
    </citation>
    <scope>NUCLEOTIDE SEQUENCE [LARGE SCALE GENOMIC DNA]</scope>
    <source>
        <strain evidence="7 8">TM138-S3</strain>
    </source>
</reference>
<evidence type="ECO:0000256" key="2">
    <source>
        <dbReference type="ARBA" id="ARBA00022692"/>
    </source>
</evidence>
<evidence type="ECO:0000256" key="6">
    <source>
        <dbReference type="SAM" id="Phobius"/>
    </source>
</evidence>
<evidence type="ECO:0000256" key="4">
    <source>
        <dbReference type="ARBA" id="ARBA00023136"/>
    </source>
</evidence>
<organism evidence="7 8">
    <name type="scientific">Cladosporium halotolerans</name>
    <dbReference type="NCBI Taxonomy" id="1052096"/>
    <lineage>
        <taxon>Eukaryota</taxon>
        <taxon>Fungi</taxon>
        <taxon>Dikarya</taxon>
        <taxon>Ascomycota</taxon>
        <taxon>Pezizomycotina</taxon>
        <taxon>Dothideomycetes</taxon>
        <taxon>Dothideomycetidae</taxon>
        <taxon>Cladosporiales</taxon>
        <taxon>Cladosporiaceae</taxon>
        <taxon>Cladosporium</taxon>
    </lineage>
</organism>